<evidence type="ECO:0000259" key="13">
    <source>
        <dbReference type="PROSITE" id="PS50262"/>
    </source>
</evidence>
<evidence type="ECO:0000256" key="5">
    <source>
        <dbReference type="ARBA" id="ARBA00022989"/>
    </source>
</evidence>
<keyword evidence="3" id="KW-1003">Cell membrane</keyword>
<dbReference type="PANTHER" id="PTHR24228">
    <property type="entry name" value="B2 BRADYKININ RECEPTOR/ANGIOTENSIN II RECEPTOR"/>
    <property type="match status" value="1"/>
</dbReference>
<keyword evidence="7 12" id="KW-0472">Membrane</keyword>
<dbReference type="Pfam" id="PF00001">
    <property type="entry name" value="7tm_1"/>
    <property type="match status" value="1"/>
</dbReference>
<keyword evidence="6 10" id="KW-0297">G-protein coupled receptor</keyword>
<feature type="transmembrane region" description="Helical" evidence="12">
    <location>
        <begin position="63"/>
        <end position="81"/>
    </location>
</feature>
<proteinExistence type="evidence at transcript level"/>
<evidence type="ECO:0000256" key="3">
    <source>
        <dbReference type="ARBA" id="ARBA00022475"/>
    </source>
</evidence>
<evidence type="ECO:0000256" key="4">
    <source>
        <dbReference type="ARBA" id="ARBA00022692"/>
    </source>
</evidence>
<evidence type="ECO:0000256" key="8">
    <source>
        <dbReference type="ARBA" id="ARBA00023170"/>
    </source>
</evidence>
<dbReference type="EMBL" id="MF625599">
    <property type="protein sequence ID" value="AXY83426.1"/>
    <property type="molecule type" value="mRNA"/>
</dbReference>
<dbReference type="Gene3D" id="1.20.1070.10">
    <property type="entry name" value="Rhodopsin 7-helix transmembrane proteins"/>
    <property type="match status" value="1"/>
</dbReference>
<keyword evidence="8 10" id="KW-0675">Receptor</keyword>
<protein>
    <submittedName>
        <fullName evidence="14">Putative gustatory receptor 10</fullName>
    </submittedName>
</protein>
<feature type="transmembrane region" description="Helical" evidence="12">
    <location>
        <begin position="142"/>
        <end position="162"/>
    </location>
</feature>
<keyword evidence="4 10" id="KW-0812">Transmembrane</keyword>
<dbReference type="SMART" id="SM01381">
    <property type="entry name" value="7TM_GPCR_Srsx"/>
    <property type="match status" value="1"/>
</dbReference>
<name>A0A3Q8HDG4_9NEOP</name>
<evidence type="ECO:0000256" key="9">
    <source>
        <dbReference type="ARBA" id="ARBA00023224"/>
    </source>
</evidence>
<evidence type="ECO:0000256" key="12">
    <source>
        <dbReference type="SAM" id="Phobius"/>
    </source>
</evidence>
<dbReference type="CDD" id="cd15210">
    <property type="entry name" value="7tmA_GPR84-like"/>
    <property type="match status" value="1"/>
</dbReference>
<feature type="transmembrane region" description="Helical" evidence="12">
    <location>
        <begin position="273"/>
        <end position="295"/>
    </location>
</feature>
<feature type="region of interest" description="Disordered" evidence="11">
    <location>
        <begin position="321"/>
        <end position="351"/>
    </location>
</feature>
<dbReference type="SUPFAM" id="SSF81321">
    <property type="entry name" value="Family A G protein-coupled receptor-like"/>
    <property type="match status" value="1"/>
</dbReference>
<dbReference type="PROSITE" id="PS50262">
    <property type="entry name" value="G_PROTEIN_RECEP_F1_2"/>
    <property type="match status" value="1"/>
</dbReference>
<dbReference type="GO" id="GO:0004930">
    <property type="term" value="F:G protein-coupled receptor activity"/>
    <property type="evidence" value="ECO:0007669"/>
    <property type="project" value="UniProtKB-KW"/>
</dbReference>
<feature type="transmembrane region" description="Helical" evidence="12">
    <location>
        <begin position="241"/>
        <end position="261"/>
    </location>
</feature>
<feature type="transmembrane region" description="Helical" evidence="12">
    <location>
        <begin position="101"/>
        <end position="121"/>
    </location>
</feature>
<keyword evidence="5 12" id="KW-1133">Transmembrane helix</keyword>
<feature type="domain" description="G-protein coupled receptors family 1 profile" evidence="13">
    <location>
        <begin position="41"/>
        <end position="293"/>
    </location>
</feature>
<dbReference type="PRINTS" id="PR00237">
    <property type="entry name" value="GPCRRHODOPSN"/>
</dbReference>
<evidence type="ECO:0000256" key="10">
    <source>
        <dbReference type="RuleBase" id="RU000688"/>
    </source>
</evidence>
<evidence type="ECO:0000256" key="1">
    <source>
        <dbReference type="ARBA" id="ARBA00004651"/>
    </source>
</evidence>
<dbReference type="PANTHER" id="PTHR24228:SF71">
    <property type="entry name" value="PROTEIN TRAPPED IN ENDODERM-1"/>
    <property type="match status" value="1"/>
</dbReference>
<evidence type="ECO:0000256" key="7">
    <source>
        <dbReference type="ARBA" id="ARBA00023136"/>
    </source>
</evidence>
<comment type="similarity">
    <text evidence="2 10">Belongs to the G-protein coupled receptor 1 family.</text>
</comment>
<dbReference type="AlphaFoldDB" id="A0A3Q8HDG4"/>
<comment type="subcellular location">
    <subcellularLocation>
        <location evidence="1">Cell membrane</location>
        <topology evidence="1">Multi-pass membrane protein</topology>
    </subcellularLocation>
</comment>
<feature type="compositionally biased region" description="Polar residues" evidence="11">
    <location>
        <begin position="321"/>
        <end position="335"/>
    </location>
</feature>
<dbReference type="GO" id="GO:0005886">
    <property type="term" value="C:plasma membrane"/>
    <property type="evidence" value="ECO:0007669"/>
    <property type="project" value="UniProtKB-SubCell"/>
</dbReference>
<sequence>MEFENITLPATTMTPTVIYPREATVLAAVCAIIFSIVGVLGNFITTVALLMHPKLRGHVTTKFVLSLCVSDLLFCAINLPLTSNRFIKEEWTFGPSLCQMFAFIFYGNVAVSLLSMVAITVNRYIVIAYYDIYSEIYTTTKIWIQLVLIWFVSFGLMIPPLLEVWGKLGLDRHTFSCTILPKDGRSPKKYLFVFGFALPCLVIIGSYSCIYWKVRESKRKLEGRSKLNGQTAKEKEEDSRLTTLMLTIFVCFLACFLPLMIMNVADDNVQYPWIHIIASILAWASSVINPLIYAATNRQYRAAYSNLLKFCKNNPVTKRTTWGSRTMGQSSNSPHYNEKRNPLKSDKPTKS</sequence>
<dbReference type="FunFam" id="1.20.1070.10:FF:000312">
    <property type="entry name" value="protein trapped in endoderm-1"/>
    <property type="match status" value="1"/>
</dbReference>
<accession>A0A3Q8HDG4</accession>
<organism evidence="14">
    <name type="scientific">Conopomorpha sinensis</name>
    <name type="common">litch fruit borer</name>
    <dbReference type="NCBI Taxonomy" id="940481"/>
    <lineage>
        <taxon>Eukaryota</taxon>
        <taxon>Metazoa</taxon>
        <taxon>Ecdysozoa</taxon>
        <taxon>Arthropoda</taxon>
        <taxon>Hexapoda</taxon>
        <taxon>Insecta</taxon>
        <taxon>Pterygota</taxon>
        <taxon>Neoptera</taxon>
        <taxon>Endopterygota</taxon>
        <taxon>Lepidoptera</taxon>
        <taxon>Glossata</taxon>
        <taxon>Ditrysia</taxon>
        <taxon>Tineoidea</taxon>
        <taxon>Gracillariidae</taxon>
        <taxon>Conopomorpha</taxon>
    </lineage>
</organism>
<evidence type="ECO:0000256" key="11">
    <source>
        <dbReference type="SAM" id="MobiDB-lite"/>
    </source>
</evidence>
<feature type="compositionally biased region" description="Basic and acidic residues" evidence="11">
    <location>
        <begin position="336"/>
        <end position="351"/>
    </location>
</feature>
<dbReference type="InterPro" id="IPR000276">
    <property type="entry name" value="GPCR_Rhodpsn"/>
</dbReference>
<evidence type="ECO:0000256" key="6">
    <source>
        <dbReference type="ARBA" id="ARBA00023040"/>
    </source>
</evidence>
<evidence type="ECO:0000313" key="14">
    <source>
        <dbReference type="EMBL" id="AXY83426.1"/>
    </source>
</evidence>
<evidence type="ECO:0000256" key="2">
    <source>
        <dbReference type="ARBA" id="ARBA00010663"/>
    </source>
</evidence>
<dbReference type="InterPro" id="IPR017452">
    <property type="entry name" value="GPCR_Rhodpsn_7TM"/>
</dbReference>
<dbReference type="PROSITE" id="PS00237">
    <property type="entry name" value="G_PROTEIN_RECEP_F1_1"/>
    <property type="match status" value="1"/>
</dbReference>
<feature type="transmembrane region" description="Helical" evidence="12">
    <location>
        <begin position="25"/>
        <end position="51"/>
    </location>
</feature>
<feature type="transmembrane region" description="Helical" evidence="12">
    <location>
        <begin position="190"/>
        <end position="212"/>
    </location>
</feature>
<keyword evidence="9 10" id="KW-0807">Transducer</keyword>
<reference evidence="14" key="1">
    <citation type="submission" date="2017-08" db="EMBL/GenBank/DDBJ databases">
        <title>Analysis of the Antennal Transcriptome and Chemosensory-related Genes of Conopomorpha sinensis Bradley (Lepidoptera: Gracilariidae).</title>
        <authorList>
            <person name="Li P."/>
            <person name="Liu Y."/>
            <person name="Wang S."/>
            <person name="Sun H."/>
        </authorList>
    </citation>
    <scope>NUCLEOTIDE SEQUENCE</scope>
</reference>